<dbReference type="InterPro" id="IPR036691">
    <property type="entry name" value="Endo/exonu/phosph_ase_sf"/>
</dbReference>
<dbReference type="AlphaFoldDB" id="A0A2Z6P0D7"/>
<dbReference type="Proteomes" id="UP000242715">
    <property type="component" value="Unassembled WGS sequence"/>
</dbReference>
<dbReference type="GO" id="GO:0003824">
    <property type="term" value="F:catalytic activity"/>
    <property type="evidence" value="ECO:0007669"/>
    <property type="project" value="InterPro"/>
</dbReference>
<dbReference type="InterPro" id="IPR000477">
    <property type="entry name" value="RT_dom"/>
</dbReference>
<dbReference type="Pfam" id="PF00078">
    <property type="entry name" value="RVT_1"/>
    <property type="match status" value="2"/>
</dbReference>
<evidence type="ECO:0000313" key="2">
    <source>
        <dbReference type="EMBL" id="GAU42690.1"/>
    </source>
</evidence>
<accession>A0A2Z6P0D7</accession>
<dbReference type="InterPro" id="IPR005135">
    <property type="entry name" value="Endo/exonuclease/phosphatase"/>
</dbReference>
<sequence length="1092" mass="124816">MVRGVEQVDKIFVGKGNKLGHETGLDGPISSTSSHNTVKGGVNWRMTQSKDLGFSHKPISLNVSANGCVGKQKRGVYCDGPRRVYEKLNNGPQYVLTMQKNPNKIKHTSLSVTRPLQSNGEDDDLRATAASGVDRGNIEPIDDTVLFSSSHVSPAEEVSNCNSICSSDIRNCNKVFLRNYEQKVATKGAFDVCLLQETKKADFEDYLIHNLWGHKDVNWVVKEPVGFSRVWTWRGVVLHIVNVYSPCNISGKKQLWEDLLELKQRVAEGLWCVGGDFNAILHSFERQGSSTDSRKSERVLFNSFVEEMELIDIPVLGKKFSWFSADGKSMSRIDRFLLSDGFVSKFGITGQWIGDRDISDHCPIWLLFSSNIWGPKPFRVINGWLDHPDFLTFVETTWKSFAVHGKKAYILKEKFKLLKDSLRKWNKEVYGFLDLNIEKTVNDINDIENLLGGDDMEAELIRREGLNKDFGRQHHFKESLLKQKSRMRWVKEDVQTAFLPNRQILDGVLVVNELIDLAKRRKDKCLFFKVGFERAYDTVNWSFLDYMLSRMSFAEGWRRSIRACLFQSFMFVLVNDSTTEDFNVGKGLRQGDPLSPFLFFIVAEGLTGLRRNAVDNGLFHGYKVSNNFSFHTLQFADDTIIVREGNSDNLWTIKTVLRSVELVSGLKVNFYKSKVYDINIEENFLRASSSFLHCEVESIPFRFLGIPVGSNPRRRATWLPIVENMKKKRLSAWDECNLSIGDVQTAFLPNRQILDGVLVVNELIDLAKRRKDKCLFFKVGFERAYDTVNWNFLDYMLSRMSFAEGWRQSIRACLFQSSMSVLVNDSTTEDFNVGKGLRQGDPLSPFLFFIVAEDLTGLRRSAVDNGLFHGYKVSNNFSFHTLQFADDTIIVGEGNSDNLWTIKTVLRSVELVSGLKVNFYKSKVYDINIEEHFLRASSSFLDYSFPFSWYPGTEGIKHASIWWRDIWSLGGMGDGNWFGKIVSSVLGDGNDIDFWKEKWLGMEQLHDSYPALFLKTTHQHVKVSNMGSWVNNSWSWKLDWTCSLTDTEDAAAADLQSLLEQVQPCRDKEDRRRWIPTTTGLFSVQSAYVALQ</sequence>
<dbReference type="CDD" id="cd01650">
    <property type="entry name" value="RT_nLTR_like"/>
    <property type="match status" value="2"/>
</dbReference>
<organism evidence="2 3">
    <name type="scientific">Trifolium subterraneum</name>
    <name type="common">Subterranean clover</name>
    <dbReference type="NCBI Taxonomy" id="3900"/>
    <lineage>
        <taxon>Eukaryota</taxon>
        <taxon>Viridiplantae</taxon>
        <taxon>Streptophyta</taxon>
        <taxon>Embryophyta</taxon>
        <taxon>Tracheophyta</taxon>
        <taxon>Spermatophyta</taxon>
        <taxon>Magnoliopsida</taxon>
        <taxon>eudicotyledons</taxon>
        <taxon>Gunneridae</taxon>
        <taxon>Pentapetalae</taxon>
        <taxon>rosids</taxon>
        <taxon>fabids</taxon>
        <taxon>Fabales</taxon>
        <taxon>Fabaceae</taxon>
        <taxon>Papilionoideae</taxon>
        <taxon>50 kb inversion clade</taxon>
        <taxon>NPAAA clade</taxon>
        <taxon>Hologalegina</taxon>
        <taxon>IRL clade</taxon>
        <taxon>Trifolieae</taxon>
        <taxon>Trifolium</taxon>
    </lineage>
</organism>
<protein>
    <recommendedName>
        <fullName evidence="1">Reverse transcriptase domain-containing protein</fullName>
    </recommendedName>
</protein>
<evidence type="ECO:0000313" key="3">
    <source>
        <dbReference type="Proteomes" id="UP000242715"/>
    </source>
</evidence>
<proteinExistence type="predicted"/>
<gene>
    <name evidence="2" type="ORF">TSUD_302000</name>
</gene>
<name>A0A2Z6P0D7_TRISU</name>
<dbReference type="SUPFAM" id="SSF56219">
    <property type="entry name" value="DNase I-like"/>
    <property type="match status" value="1"/>
</dbReference>
<dbReference type="Gene3D" id="3.60.10.10">
    <property type="entry name" value="Endonuclease/exonuclease/phosphatase"/>
    <property type="match status" value="1"/>
</dbReference>
<reference evidence="3" key="1">
    <citation type="journal article" date="2017" name="Front. Plant Sci.">
        <title>Climate Clever Clovers: New Paradigm to Reduce the Environmental Footprint of Ruminants by Breeding Low Methanogenic Forages Utilizing Haplotype Variation.</title>
        <authorList>
            <person name="Kaur P."/>
            <person name="Appels R."/>
            <person name="Bayer P.E."/>
            <person name="Keeble-Gagnere G."/>
            <person name="Wang J."/>
            <person name="Hirakawa H."/>
            <person name="Shirasawa K."/>
            <person name="Vercoe P."/>
            <person name="Stefanova K."/>
            <person name="Durmic Z."/>
            <person name="Nichols P."/>
            <person name="Revell C."/>
            <person name="Isobe S.N."/>
            <person name="Edwards D."/>
            <person name="Erskine W."/>
        </authorList>
    </citation>
    <scope>NUCLEOTIDE SEQUENCE [LARGE SCALE GENOMIC DNA]</scope>
    <source>
        <strain evidence="3">cv. Daliak</strain>
    </source>
</reference>
<evidence type="ECO:0000259" key="1">
    <source>
        <dbReference type="PROSITE" id="PS50878"/>
    </source>
</evidence>
<dbReference type="Pfam" id="PF03372">
    <property type="entry name" value="Exo_endo_phos"/>
    <property type="match status" value="1"/>
</dbReference>
<keyword evidence="3" id="KW-1185">Reference proteome</keyword>
<dbReference type="PANTHER" id="PTHR31635:SF196">
    <property type="entry name" value="REVERSE TRANSCRIPTASE DOMAIN-CONTAINING PROTEIN-RELATED"/>
    <property type="match status" value="1"/>
</dbReference>
<dbReference type="PANTHER" id="PTHR31635">
    <property type="entry name" value="REVERSE TRANSCRIPTASE DOMAIN-CONTAINING PROTEIN-RELATED"/>
    <property type="match status" value="1"/>
</dbReference>
<dbReference type="OrthoDB" id="1411742at2759"/>
<dbReference type="EMBL" id="DF973933">
    <property type="protein sequence ID" value="GAU42690.1"/>
    <property type="molecule type" value="Genomic_DNA"/>
</dbReference>
<feature type="domain" description="Reverse transcriptase" evidence="1">
    <location>
        <begin position="659"/>
        <end position="945"/>
    </location>
</feature>
<dbReference type="PROSITE" id="PS50878">
    <property type="entry name" value="RT_POL"/>
    <property type="match status" value="1"/>
</dbReference>